<evidence type="ECO:0000313" key="2">
    <source>
        <dbReference type="EMBL" id="PQJ14657.1"/>
    </source>
</evidence>
<keyword evidence="3" id="KW-1185">Reference proteome</keyword>
<organism evidence="2 3">
    <name type="scientific">Aureicoccus marinus</name>
    <dbReference type="NCBI Taxonomy" id="754435"/>
    <lineage>
        <taxon>Bacteria</taxon>
        <taxon>Pseudomonadati</taxon>
        <taxon>Bacteroidota</taxon>
        <taxon>Flavobacteriia</taxon>
        <taxon>Flavobacteriales</taxon>
        <taxon>Flavobacteriaceae</taxon>
        <taxon>Aureicoccus</taxon>
    </lineage>
</organism>
<accession>A0A2S7T555</accession>
<sequence>MGGTTLAQKQKKTYKEVYKVEPGAVLDINTAHADIVLDSWNKNQIEISAEIVLEGATEEEALEYFKENGLKIQGNSNKVEIKSGNRFFFGGPDVWTAEATSFPNLELDFNFSELAPIFEQLAIPELVDSIMVAIPEMPPMPPLKMKTFDYDKYKKEGKEYLRKWQSEFEESLDEDYQKKMEAWAKKFEEQAKKAEIRAEKMEERAALMEERAARIEEKAAEMEKRAAEIEKRAEEKVKRIYEVRGNAFFSEAPSSNRFFFRTNGDTRKFKVKTQIKIKMPKSVKLQLDVKHGEVTLASAEDMKANLSYARLLATRVDGKNTQIEAAYSPIRVEDWNAGQLKANYAERVDLLRVGQLNMDAVSSNVFIERLESSSLLSQQLGALEIKTITENCTNLDITTEHGEVVIQLPNFPMELYLFANASECQLPSSGLDLNASRNKKIYRGVLGMGKAKNNLSIQSQYSSVVLAQQ</sequence>
<comment type="caution">
    <text evidence="2">The sequence shown here is derived from an EMBL/GenBank/DDBJ whole genome shotgun (WGS) entry which is preliminary data.</text>
</comment>
<reference evidence="3" key="1">
    <citation type="submission" date="2016-11" db="EMBL/GenBank/DDBJ databases">
        <title>Trade-off between light-utilization and light-protection in marine flavobacteria.</title>
        <authorList>
            <person name="Kumagai Y."/>
            <person name="Yoshizawa S."/>
            <person name="Kogure K."/>
        </authorList>
    </citation>
    <scope>NUCLEOTIDE SEQUENCE [LARGE SCALE GENOMIC DNA]</scope>
    <source>
        <strain evidence="3">SG-18</strain>
    </source>
</reference>
<protein>
    <submittedName>
        <fullName evidence="2">Uncharacterized protein</fullName>
    </submittedName>
</protein>
<name>A0A2S7T555_9FLAO</name>
<evidence type="ECO:0000313" key="3">
    <source>
        <dbReference type="Proteomes" id="UP000239366"/>
    </source>
</evidence>
<dbReference type="EMBL" id="MQVX01000001">
    <property type="protein sequence ID" value="PQJ14657.1"/>
    <property type="molecule type" value="Genomic_DNA"/>
</dbReference>
<gene>
    <name evidence="2" type="ORF">BST99_01880</name>
</gene>
<keyword evidence="1" id="KW-0175">Coiled coil</keyword>
<dbReference type="Proteomes" id="UP000239366">
    <property type="component" value="Unassembled WGS sequence"/>
</dbReference>
<feature type="coiled-coil region" evidence="1">
    <location>
        <begin position="184"/>
        <end position="239"/>
    </location>
</feature>
<proteinExistence type="predicted"/>
<evidence type="ECO:0000256" key="1">
    <source>
        <dbReference type="SAM" id="Coils"/>
    </source>
</evidence>
<dbReference type="AlphaFoldDB" id="A0A2S7T555"/>